<gene>
    <name evidence="2" type="ORF">BJ085DRAFT_39945</name>
</gene>
<feature type="chain" id="PRO_5020383624" evidence="1">
    <location>
        <begin position="23"/>
        <end position="144"/>
    </location>
</feature>
<sequence>MKPSVGLSLALVGLSLVFAVNALPIPDGEEGGDATPAVVIQSSMPASANGENFIPLQFASGMSQMQLGSLLDDAHIDANQMTKLLADAGLAPLTIPDLKKFADDNNTKVPALLEEFPAAMVRKNLSGPEVWKLMEEMNKSPKDL</sequence>
<evidence type="ECO:0000313" key="2">
    <source>
        <dbReference type="EMBL" id="RKP35660.1"/>
    </source>
</evidence>
<reference evidence="3" key="1">
    <citation type="journal article" date="2018" name="Nat. Microbiol.">
        <title>Leveraging single-cell genomics to expand the fungal tree of life.</title>
        <authorList>
            <person name="Ahrendt S.R."/>
            <person name="Quandt C.A."/>
            <person name="Ciobanu D."/>
            <person name="Clum A."/>
            <person name="Salamov A."/>
            <person name="Andreopoulos B."/>
            <person name="Cheng J.F."/>
            <person name="Woyke T."/>
            <person name="Pelin A."/>
            <person name="Henrissat B."/>
            <person name="Reynolds N.K."/>
            <person name="Benny G.L."/>
            <person name="Smith M.E."/>
            <person name="James T.Y."/>
            <person name="Grigoriev I.V."/>
        </authorList>
    </citation>
    <scope>NUCLEOTIDE SEQUENCE [LARGE SCALE GENOMIC DNA]</scope>
    <source>
        <strain evidence="3">RSA 468</strain>
    </source>
</reference>
<dbReference type="EMBL" id="ML002817">
    <property type="protein sequence ID" value="RKP35660.1"/>
    <property type="molecule type" value="Genomic_DNA"/>
</dbReference>
<evidence type="ECO:0000313" key="3">
    <source>
        <dbReference type="Proteomes" id="UP000268162"/>
    </source>
</evidence>
<dbReference type="AlphaFoldDB" id="A0A4P9ZT29"/>
<keyword evidence="1" id="KW-0732">Signal</keyword>
<protein>
    <submittedName>
        <fullName evidence="2">Uncharacterized protein</fullName>
    </submittedName>
</protein>
<keyword evidence="3" id="KW-1185">Reference proteome</keyword>
<dbReference type="Proteomes" id="UP000268162">
    <property type="component" value="Unassembled WGS sequence"/>
</dbReference>
<feature type="signal peptide" evidence="1">
    <location>
        <begin position="1"/>
        <end position="22"/>
    </location>
</feature>
<organism evidence="2 3">
    <name type="scientific">Dimargaris cristalligena</name>
    <dbReference type="NCBI Taxonomy" id="215637"/>
    <lineage>
        <taxon>Eukaryota</taxon>
        <taxon>Fungi</taxon>
        <taxon>Fungi incertae sedis</taxon>
        <taxon>Zoopagomycota</taxon>
        <taxon>Kickxellomycotina</taxon>
        <taxon>Dimargaritomycetes</taxon>
        <taxon>Dimargaritales</taxon>
        <taxon>Dimargaritaceae</taxon>
        <taxon>Dimargaris</taxon>
    </lineage>
</organism>
<proteinExistence type="predicted"/>
<name>A0A4P9ZT29_9FUNG</name>
<evidence type="ECO:0000256" key="1">
    <source>
        <dbReference type="SAM" id="SignalP"/>
    </source>
</evidence>
<accession>A0A4P9ZT29</accession>